<keyword evidence="9" id="KW-1185">Reference proteome</keyword>
<comment type="subcellular location">
    <subcellularLocation>
        <location evidence="1">Cell envelope</location>
    </subcellularLocation>
</comment>
<evidence type="ECO:0000256" key="1">
    <source>
        <dbReference type="ARBA" id="ARBA00004196"/>
    </source>
</evidence>
<sequence length="296" mass="31416">MLRSILVAASLLATPAFAETVTVKTYQGDVEVPANPTSISVYDVSALDTLDALGVKAEGVLSPHYVSYLDGAVEGATPVGSFFEPDFEALAALNADLVIAGGRSSTHVEAFTKIAPTIDMTIWEDTVGQGLERLDAYGKIFGKEDKANELADAFNAKLDETKALLDGKGKALILMTNGPKVSAYGASGRFGWLHTNLDLQEAAKDVEQSTHGEAASFEFIKDTNPDILIVIDRLAAIGQDGESAKKTLDNPLVHETNAWKNGHVVYLSSAPLYIAGGGIQSMNIILDDIQATFKGE</sequence>
<dbReference type="InterPro" id="IPR033870">
    <property type="entry name" value="FatB"/>
</dbReference>
<accession>A0A4R6VWT5</accession>
<name>A0A4R6VWT5_9HYPH</name>
<evidence type="ECO:0000256" key="3">
    <source>
        <dbReference type="ARBA" id="ARBA00022448"/>
    </source>
</evidence>
<keyword evidence="3" id="KW-0813">Transport</keyword>
<evidence type="ECO:0000313" key="8">
    <source>
        <dbReference type="EMBL" id="TDQ67297.1"/>
    </source>
</evidence>
<feature type="domain" description="Fe/B12 periplasmic-binding" evidence="7">
    <location>
        <begin position="38"/>
        <end position="296"/>
    </location>
</feature>
<proteinExistence type="inferred from homology"/>
<evidence type="ECO:0000256" key="4">
    <source>
        <dbReference type="ARBA" id="ARBA00022496"/>
    </source>
</evidence>
<dbReference type="EMBL" id="SNYR01000001">
    <property type="protein sequence ID" value="TDQ67297.1"/>
    <property type="molecule type" value="Genomic_DNA"/>
</dbReference>
<dbReference type="CDD" id="cd01140">
    <property type="entry name" value="FatB"/>
    <property type="match status" value="1"/>
</dbReference>
<comment type="caution">
    <text evidence="8">The sequence shown here is derived from an EMBL/GenBank/DDBJ whole genome shotgun (WGS) entry which is preliminary data.</text>
</comment>
<dbReference type="GO" id="GO:1901678">
    <property type="term" value="P:iron coordination entity transport"/>
    <property type="evidence" value="ECO:0007669"/>
    <property type="project" value="UniProtKB-ARBA"/>
</dbReference>
<protein>
    <submittedName>
        <fullName evidence="8">Iron complex transport system substrate-binding protein</fullName>
    </submittedName>
</protein>
<evidence type="ECO:0000256" key="6">
    <source>
        <dbReference type="SAM" id="SignalP"/>
    </source>
</evidence>
<dbReference type="Pfam" id="PF01497">
    <property type="entry name" value="Peripla_BP_2"/>
    <property type="match status" value="1"/>
</dbReference>
<reference evidence="8 9" key="1">
    <citation type="submission" date="2019-03" db="EMBL/GenBank/DDBJ databases">
        <title>Genomic Encyclopedia of Type Strains, Phase III (KMG-III): the genomes of soil and plant-associated and newly described type strains.</title>
        <authorList>
            <person name="Whitman W."/>
        </authorList>
    </citation>
    <scope>NUCLEOTIDE SEQUENCE [LARGE SCALE GENOMIC DNA]</scope>
    <source>
        <strain evidence="8 9">CGMCC 1.7002</strain>
    </source>
</reference>
<dbReference type="RefSeq" id="WP_133571921.1">
    <property type="nucleotide sequence ID" value="NZ_SNYR01000001.1"/>
</dbReference>
<keyword evidence="5 6" id="KW-0732">Signal</keyword>
<feature type="chain" id="PRO_5020479027" evidence="6">
    <location>
        <begin position="19"/>
        <end position="296"/>
    </location>
</feature>
<gene>
    <name evidence="8" type="ORF">ATL17_1307</name>
</gene>
<dbReference type="Gene3D" id="3.40.50.1980">
    <property type="entry name" value="Nitrogenase molybdenum iron protein domain"/>
    <property type="match status" value="2"/>
</dbReference>
<evidence type="ECO:0000256" key="5">
    <source>
        <dbReference type="ARBA" id="ARBA00022729"/>
    </source>
</evidence>
<dbReference type="OrthoDB" id="63946at2"/>
<keyword evidence="4" id="KW-0406">Ion transport</keyword>
<dbReference type="SUPFAM" id="SSF53807">
    <property type="entry name" value="Helical backbone' metal receptor"/>
    <property type="match status" value="1"/>
</dbReference>
<dbReference type="GO" id="GO:0030288">
    <property type="term" value="C:outer membrane-bounded periplasmic space"/>
    <property type="evidence" value="ECO:0007669"/>
    <property type="project" value="TreeGrafter"/>
</dbReference>
<evidence type="ECO:0000313" key="9">
    <source>
        <dbReference type="Proteomes" id="UP000295391"/>
    </source>
</evidence>
<evidence type="ECO:0000259" key="7">
    <source>
        <dbReference type="PROSITE" id="PS50983"/>
    </source>
</evidence>
<evidence type="ECO:0000256" key="2">
    <source>
        <dbReference type="ARBA" id="ARBA00008814"/>
    </source>
</evidence>
<keyword evidence="4" id="KW-0408">Iron</keyword>
<dbReference type="AlphaFoldDB" id="A0A4R6VWT5"/>
<dbReference type="InterPro" id="IPR051313">
    <property type="entry name" value="Bact_iron-sidero_bind"/>
</dbReference>
<dbReference type="InterPro" id="IPR002491">
    <property type="entry name" value="ABC_transptr_periplasmic_BD"/>
</dbReference>
<organism evidence="8 9">
    <name type="scientific">Maritalea mobilis</name>
    <dbReference type="NCBI Taxonomy" id="483324"/>
    <lineage>
        <taxon>Bacteria</taxon>
        <taxon>Pseudomonadati</taxon>
        <taxon>Pseudomonadota</taxon>
        <taxon>Alphaproteobacteria</taxon>
        <taxon>Hyphomicrobiales</taxon>
        <taxon>Devosiaceae</taxon>
        <taxon>Maritalea</taxon>
    </lineage>
</organism>
<keyword evidence="4" id="KW-0410">Iron transport</keyword>
<feature type="signal peptide" evidence="6">
    <location>
        <begin position="1"/>
        <end position="18"/>
    </location>
</feature>
<comment type="similarity">
    <text evidence="2">Belongs to the bacterial solute-binding protein 8 family.</text>
</comment>
<dbReference type="PROSITE" id="PS50983">
    <property type="entry name" value="FE_B12_PBP"/>
    <property type="match status" value="1"/>
</dbReference>
<dbReference type="PANTHER" id="PTHR30532:SF28">
    <property type="entry name" value="PETROBACTIN-BINDING PROTEIN YCLQ"/>
    <property type="match status" value="1"/>
</dbReference>
<dbReference type="PANTHER" id="PTHR30532">
    <property type="entry name" value="IRON III DICITRATE-BINDING PERIPLASMIC PROTEIN"/>
    <property type="match status" value="1"/>
</dbReference>
<dbReference type="Proteomes" id="UP000295391">
    <property type="component" value="Unassembled WGS sequence"/>
</dbReference>